<evidence type="ECO:0000256" key="8">
    <source>
        <dbReference type="ARBA" id="ARBA00023015"/>
    </source>
</evidence>
<feature type="domain" description="C2H2-type" evidence="13">
    <location>
        <begin position="364"/>
        <end position="391"/>
    </location>
</feature>
<feature type="non-terminal residue" evidence="14">
    <location>
        <position position="400"/>
    </location>
</feature>
<feature type="domain" description="C2H2-type" evidence="13">
    <location>
        <begin position="336"/>
        <end position="363"/>
    </location>
</feature>
<evidence type="ECO:0000256" key="9">
    <source>
        <dbReference type="ARBA" id="ARBA00023125"/>
    </source>
</evidence>
<dbReference type="FunFam" id="3.30.160.60:FF:000557">
    <property type="entry name" value="zinc finger and SCAN domain-containing protein 29"/>
    <property type="match status" value="1"/>
</dbReference>
<accession>A0A9Q1FNV4</accession>
<organism evidence="14 15">
    <name type="scientific">Synaphobranchus kaupii</name>
    <name type="common">Kaup's arrowtooth eel</name>
    <dbReference type="NCBI Taxonomy" id="118154"/>
    <lineage>
        <taxon>Eukaryota</taxon>
        <taxon>Metazoa</taxon>
        <taxon>Chordata</taxon>
        <taxon>Craniata</taxon>
        <taxon>Vertebrata</taxon>
        <taxon>Euteleostomi</taxon>
        <taxon>Actinopterygii</taxon>
        <taxon>Neopterygii</taxon>
        <taxon>Teleostei</taxon>
        <taxon>Anguilliformes</taxon>
        <taxon>Synaphobranchidae</taxon>
        <taxon>Synaphobranchus</taxon>
    </lineage>
</organism>
<keyword evidence="15" id="KW-1185">Reference proteome</keyword>
<evidence type="ECO:0000256" key="4">
    <source>
        <dbReference type="ARBA" id="ARBA00022723"/>
    </source>
</evidence>
<dbReference type="GO" id="GO:0008270">
    <property type="term" value="F:zinc ion binding"/>
    <property type="evidence" value="ECO:0007669"/>
    <property type="project" value="UniProtKB-KW"/>
</dbReference>
<evidence type="ECO:0000256" key="2">
    <source>
        <dbReference type="ARBA" id="ARBA00004123"/>
    </source>
</evidence>
<dbReference type="InterPro" id="IPR013087">
    <property type="entry name" value="Znf_C2H2_type"/>
</dbReference>
<evidence type="ECO:0000256" key="5">
    <source>
        <dbReference type="ARBA" id="ARBA00022737"/>
    </source>
</evidence>
<evidence type="ECO:0000256" key="10">
    <source>
        <dbReference type="ARBA" id="ARBA00023163"/>
    </source>
</evidence>
<keyword evidence="10" id="KW-0804">Transcription</keyword>
<evidence type="ECO:0000256" key="6">
    <source>
        <dbReference type="ARBA" id="ARBA00022771"/>
    </source>
</evidence>
<evidence type="ECO:0000256" key="1">
    <source>
        <dbReference type="ARBA" id="ARBA00003767"/>
    </source>
</evidence>
<dbReference type="FunFam" id="3.30.160.60:FF:000097">
    <property type="entry name" value="Zinc finger protein"/>
    <property type="match status" value="1"/>
</dbReference>
<evidence type="ECO:0000256" key="11">
    <source>
        <dbReference type="ARBA" id="ARBA00023242"/>
    </source>
</evidence>
<comment type="caution">
    <text evidence="14">The sequence shown here is derived from an EMBL/GenBank/DDBJ whole genome shotgun (WGS) entry which is preliminary data.</text>
</comment>
<reference evidence="14" key="1">
    <citation type="journal article" date="2023" name="Science">
        <title>Genome structures resolve the early diversification of teleost fishes.</title>
        <authorList>
            <person name="Parey E."/>
            <person name="Louis A."/>
            <person name="Montfort J."/>
            <person name="Bouchez O."/>
            <person name="Roques C."/>
            <person name="Iampietro C."/>
            <person name="Lluch J."/>
            <person name="Castinel A."/>
            <person name="Donnadieu C."/>
            <person name="Desvignes T."/>
            <person name="Floi Bucao C."/>
            <person name="Jouanno E."/>
            <person name="Wen M."/>
            <person name="Mejri S."/>
            <person name="Dirks R."/>
            <person name="Jansen H."/>
            <person name="Henkel C."/>
            <person name="Chen W.J."/>
            <person name="Zahm M."/>
            <person name="Cabau C."/>
            <person name="Klopp C."/>
            <person name="Thompson A.W."/>
            <person name="Robinson-Rechavi M."/>
            <person name="Braasch I."/>
            <person name="Lecointre G."/>
            <person name="Bobe J."/>
            <person name="Postlethwait J.H."/>
            <person name="Berthelot C."/>
            <person name="Roest Crollius H."/>
            <person name="Guiguen Y."/>
        </authorList>
    </citation>
    <scope>NUCLEOTIDE SEQUENCE</scope>
    <source>
        <strain evidence="14">WJC10195</strain>
    </source>
</reference>
<evidence type="ECO:0000256" key="7">
    <source>
        <dbReference type="ARBA" id="ARBA00022833"/>
    </source>
</evidence>
<comment type="subcellular location">
    <subcellularLocation>
        <location evidence="2">Nucleus</location>
    </subcellularLocation>
</comment>
<dbReference type="FunFam" id="3.30.160.60:FF:001270">
    <property type="entry name" value="zinc finger protein 583 isoform X1"/>
    <property type="match status" value="1"/>
</dbReference>
<evidence type="ECO:0000313" key="15">
    <source>
        <dbReference type="Proteomes" id="UP001152622"/>
    </source>
</evidence>
<dbReference type="EMBL" id="JAINUF010000004">
    <property type="protein sequence ID" value="KAJ8362997.1"/>
    <property type="molecule type" value="Genomic_DNA"/>
</dbReference>
<keyword evidence="6 12" id="KW-0863">Zinc-finger</keyword>
<dbReference type="OrthoDB" id="10050330at2759"/>
<keyword evidence="11" id="KW-0539">Nucleus</keyword>
<comment type="function">
    <text evidence="1">May be involved in transcriptional regulation.</text>
</comment>
<dbReference type="GO" id="GO:0003677">
    <property type="term" value="F:DNA binding"/>
    <property type="evidence" value="ECO:0007669"/>
    <property type="project" value="UniProtKB-KW"/>
</dbReference>
<dbReference type="FunFam" id="3.30.160.60:FF:000966">
    <property type="entry name" value="ZFP90 zinc finger protein"/>
    <property type="match status" value="1"/>
</dbReference>
<feature type="domain" description="C2H2-type" evidence="13">
    <location>
        <begin position="224"/>
        <end position="251"/>
    </location>
</feature>
<dbReference type="PROSITE" id="PS00028">
    <property type="entry name" value="ZINC_FINGER_C2H2_1"/>
    <property type="match status" value="7"/>
</dbReference>
<dbReference type="GO" id="GO:0005634">
    <property type="term" value="C:nucleus"/>
    <property type="evidence" value="ECO:0007669"/>
    <property type="project" value="UniProtKB-SubCell"/>
</dbReference>
<dbReference type="SMART" id="SM00355">
    <property type="entry name" value="ZnF_C2H2"/>
    <property type="match status" value="7"/>
</dbReference>
<feature type="domain" description="C2H2-type" evidence="13">
    <location>
        <begin position="280"/>
        <end position="307"/>
    </location>
</feature>
<dbReference type="GO" id="GO:0000981">
    <property type="term" value="F:DNA-binding transcription factor activity, RNA polymerase II-specific"/>
    <property type="evidence" value="ECO:0007669"/>
    <property type="project" value="TreeGrafter"/>
</dbReference>
<dbReference type="Proteomes" id="UP001152622">
    <property type="component" value="Chromosome 4"/>
</dbReference>
<dbReference type="PANTHER" id="PTHR24394:SF48">
    <property type="entry name" value="ZINC FINGER PROTEIN 771"/>
    <property type="match status" value="1"/>
</dbReference>
<protein>
    <recommendedName>
        <fullName evidence="13">C2H2-type domain-containing protein</fullName>
    </recommendedName>
</protein>
<dbReference type="FunFam" id="3.30.160.60:FF:000342">
    <property type="entry name" value="zinc finger protein 394"/>
    <property type="match status" value="1"/>
</dbReference>
<keyword evidence="5" id="KW-0677">Repeat</keyword>
<dbReference type="FunFam" id="3.30.160.60:FF:002061">
    <property type="entry name" value="Uncharacterized protein"/>
    <property type="match status" value="1"/>
</dbReference>
<dbReference type="SUPFAM" id="SSF57667">
    <property type="entry name" value="beta-beta-alpha zinc fingers"/>
    <property type="match status" value="4"/>
</dbReference>
<evidence type="ECO:0000259" key="13">
    <source>
        <dbReference type="PROSITE" id="PS50157"/>
    </source>
</evidence>
<keyword evidence="8" id="KW-0805">Transcription regulation</keyword>
<name>A0A9Q1FNV4_SYNKA</name>
<feature type="domain" description="C2H2-type" evidence="13">
    <location>
        <begin position="308"/>
        <end position="335"/>
    </location>
</feature>
<proteinExistence type="inferred from homology"/>
<dbReference type="Gene3D" id="3.30.160.60">
    <property type="entry name" value="Classic Zinc Finger"/>
    <property type="match status" value="8"/>
</dbReference>
<evidence type="ECO:0000256" key="12">
    <source>
        <dbReference type="PROSITE-ProRule" id="PRU00042"/>
    </source>
</evidence>
<feature type="domain" description="C2H2-type" evidence="13">
    <location>
        <begin position="196"/>
        <end position="223"/>
    </location>
</feature>
<comment type="similarity">
    <text evidence="3">Belongs to the krueppel C2H2-type zinc-finger protein family.</text>
</comment>
<dbReference type="Pfam" id="PF00096">
    <property type="entry name" value="zf-C2H2"/>
    <property type="match status" value="7"/>
</dbReference>
<dbReference type="InterPro" id="IPR036236">
    <property type="entry name" value="Znf_C2H2_sf"/>
</dbReference>
<keyword evidence="7" id="KW-0862">Zinc</keyword>
<gene>
    <name evidence="14" type="ORF">SKAU_G00118280</name>
</gene>
<dbReference type="PANTHER" id="PTHR24394">
    <property type="entry name" value="ZINC FINGER PROTEIN"/>
    <property type="match status" value="1"/>
</dbReference>
<evidence type="ECO:0000256" key="3">
    <source>
        <dbReference type="ARBA" id="ARBA00006991"/>
    </source>
</evidence>
<dbReference type="FunFam" id="3.30.160.60:FF:001602">
    <property type="entry name" value="Zinc finger protein 490"/>
    <property type="match status" value="1"/>
</dbReference>
<sequence length="400" mass="45266">MMQAGVCLRQDTETTLPELTEQHRIRQKEEALSGLESVYMEESETECAAPELNTLEPECASAHSGVSDVHHTHTSMIKAETDLGSTHAGDLKTENLDSTELGYVTLLHPDQIKMEADDDGYLKPEHISDFLDIKCVDTDEIKCESSESLVSDLMNTVMNGADVDHKDQTELWQCAVNSNENPSLLNFVQNGTIQPFKCTQCGKCFKIKSTLNKHLRIHRGEKPYKCPQCGKCFSERHSLNCHQRIHTGEKPYKCTQCEKCFSTNSASVKHLRIHTGEKPFTCTQCEKCFSTNSALIKHLRIHTGEKPYKCTECEKCFRTNSAIIDHLRIHTGEKPYKCAQCAKCFSTNSAVLQHLKMHTGEKPYKCTQCEKCFKIKSTLNKHLRIHRGEKPYKCPQCGKC</sequence>
<keyword evidence="4" id="KW-0479">Metal-binding</keyword>
<evidence type="ECO:0000313" key="14">
    <source>
        <dbReference type="EMBL" id="KAJ8362997.1"/>
    </source>
</evidence>
<keyword evidence="9" id="KW-0238">DNA-binding</keyword>
<dbReference type="PROSITE" id="PS50157">
    <property type="entry name" value="ZINC_FINGER_C2H2_2"/>
    <property type="match status" value="7"/>
</dbReference>
<feature type="domain" description="C2H2-type" evidence="13">
    <location>
        <begin position="252"/>
        <end position="279"/>
    </location>
</feature>
<dbReference type="AlphaFoldDB" id="A0A9Q1FNV4"/>